<feature type="compositionally biased region" description="Polar residues" evidence="1">
    <location>
        <begin position="9"/>
        <end position="18"/>
    </location>
</feature>
<evidence type="ECO:0000313" key="3">
    <source>
        <dbReference type="Proteomes" id="UP000756346"/>
    </source>
</evidence>
<name>A0A9P8Y0G1_9PEZI</name>
<dbReference type="EMBL" id="JAGTJQ010000008">
    <property type="protein sequence ID" value="KAH7026524.1"/>
    <property type="molecule type" value="Genomic_DNA"/>
</dbReference>
<organism evidence="2 3">
    <name type="scientific">Microdochium trichocladiopsis</name>
    <dbReference type="NCBI Taxonomy" id="1682393"/>
    <lineage>
        <taxon>Eukaryota</taxon>
        <taxon>Fungi</taxon>
        <taxon>Dikarya</taxon>
        <taxon>Ascomycota</taxon>
        <taxon>Pezizomycotina</taxon>
        <taxon>Sordariomycetes</taxon>
        <taxon>Xylariomycetidae</taxon>
        <taxon>Xylariales</taxon>
        <taxon>Microdochiaceae</taxon>
        <taxon>Microdochium</taxon>
    </lineage>
</organism>
<dbReference type="RefSeq" id="XP_046009741.1">
    <property type="nucleotide sequence ID" value="XM_046154890.1"/>
</dbReference>
<sequence length="169" mass="18288">MIPGPNSPRSPTTFSTTAGREAPANPDFRAARRRRSGKEGSSPSIQKGHRLIMITISFEPRMPIDTLESQSRYFGAHLRPHGPRIDCLRRPQKRDSARSTKKQSIMCMKASCSVCGKTSWFGCGAHIPGVLDAIPNDQWCTCTPKVEVGAKEYPPKAGTGTATSSTAAS</sequence>
<proteinExistence type="predicted"/>
<gene>
    <name evidence="2" type="ORF">B0I36DRAFT_330813</name>
</gene>
<reference evidence="2" key="1">
    <citation type="journal article" date="2021" name="Nat. Commun.">
        <title>Genetic determinants of endophytism in the Arabidopsis root mycobiome.</title>
        <authorList>
            <person name="Mesny F."/>
            <person name="Miyauchi S."/>
            <person name="Thiergart T."/>
            <person name="Pickel B."/>
            <person name="Atanasova L."/>
            <person name="Karlsson M."/>
            <person name="Huettel B."/>
            <person name="Barry K.W."/>
            <person name="Haridas S."/>
            <person name="Chen C."/>
            <person name="Bauer D."/>
            <person name="Andreopoulos W."/>
            <person name="Pangilinan J."/>
            <person name="LaButti K."/>
            <person name="Riley R."/>
            <person name="Lipzen A."/>
            <person name="Clum A."/>
            <person name="Drula E."/>
            <person name="Henrissat B."/>
            <person name="Kohler A."/>
            <person name="Grigoriev I.V."/>
            <person name="Martin F.M."/>
            <person name="Hacquard S."/>
        </authorList>
    </citation>
    <scope>NUCLEOTIDE SEQUENCE</scope>
    <source>
        <strain evidence="2">MPI-CAGE-CH-0230</strain>
    </source>
</reference>
<dbReference type="AlphaFoldDB" id="A0A9P8Y0G1"/>
<dbReference type="Proteomes" id="UP000756346">
    <property type="component" value="Unassembled WGS sequence"/>
</dbReference>
<dbReference type="OrthoDB" id="88410at2759"/>
<evidence type="ECO:0000313" key="2">
    <source>
        <dbReference type="EMBL" id="KAH7026524.1"/>
    </source>
</evidence>
<accession>A0A9P8Y0G1</accession>
<evidence type="ECO:0000256" key="1">
    <source>
        <dbReference type="SAM" id="MobiDB-lite"/>
    </source>
</evidence>
<dbReference type="PANTHER" id="PTHR34724">
    <property type="entry name" value="OS12G0596101 PROTEIN"/>
    <property type="match status" value="1"/>
</dbReference>
<dbReference type="GeneID" id="70184436"/>
<feature type="region of interest" description="Disordered" evidence="1">
    <location>
        <begin position="1"/>
        <end position="46"/>
    </location>
</feature>
<keyword evidence="3" id="KW-1185">Reference proteome</keyword>
<comment type="caution">
    <text evidence="2">The sequence shown here is derived from an EMBL/GenBank/DDBJ whole genome shotgun (WGS) entry which is preliminary data.</text>
</comment>
<dbReference type="PANTHER" id="PTHR34724:SF2">
    <property type="entry name" value="OS12G0596101 PROTEIN"/>
    <property type="match status" value="1"/>
</dbReference>
<protein>
    <submittedName>
        <fullName evidence="2">Uncharacterized protein</fullName>
    </submittedName>
</protein>